<keyword evidence="1" id="KW-0732">Signal</keyword>
<evidence type="ECO:0000256" key="1">
    <source>
        <dbReference type="SAM" id="SignalP"/>
    </source>
</evidence>
<dbReference type="PROSITE" id="PS51257">
    <property type="entry name" value="PROKAR_LIPOPROTEIN"/>
    <property type="match status" value="1"/>
</dbReference>
<evidence type="ECO:0000313" key="5">
    <source>
        <dbReference type="Proteomes" id="UP000238326"/>
    </source>
</evidence>
<reference evidence="3 6" key="2">
    <citation type="submission" date="2019-09" db="EMBL/GenBank/DDBJ databases">
        <title>Identification of Malikia spinosa a prominent benzene-, toluene-, and ethylbenzene-degrading bacterium: enrichment, isolation and whole genome sequencing.</title>
        <authorList>
            <person name="Tancsics A."/>
            <person name="Revesz F."/>
            <person name="Kriszt B."/>
        </authorList>
    </citation>
    <scope>NUCLEOTIDE SEQUENCE [LARGE SCALE GENOMIC DNA]</scope>
    <source>
        <strain evidence="3 6">AB6</strain>
    </source>
</reference>
<protein>
    <submittedName>
        <fullName evidence="3">DUF3365 domain-containing protein</fullName>
    </submittedName>
</protein>
<dbReference type="RefSeq" id="WP_105729610.1">
    <property type="nucleotide sequence ID" value="NZ_CAXYWD010000049.1"/>
</dbReference>
<proteinExistence type="predicted"/>
<organism evidence="4 5">
    <name type="scientific">Malikia spinosa</name>
    <dbReference type="NCBI Taxonomy" id="86180"/>
    <lineage>
        <taxon>Bacteria</taxon>
        <taxon>Pseudomonadati</taxon>
        <taxon>Pseudomonadota</taxon>
        <taxon>Betaproteobacteria</taxon>
        <taxon>Burkholderiales</taxon>
        <taxon>Comamonadaceae</taxon>
        <taxon>Malikia</taxon>
    </lineage>
</organism>
<evidence type="ECO:0000313" key="3">
    <source>
        <dbReference type="EMBL" id="MYZ52413.1"/>
    </source>
</evidence>
<feature type="chain" id="PRO_5044580381" evidence="1">
    <location>
        <begin position="24"/>
        <end position="203"/>
    </location>
</feature>
<sequence length="203" mass="21551">MKKSTLLLAASLLPLLSACNSIAPNSAAASVATTPEAAWVGEARQVAGSVPPKLMAVLKTEMQQGGPAHAIGVCQVVAPNMAQAASQATGWQIRRVSLGNRNPKAVPDSWERQTLETFERQQAAGADASKLERAEVVTENGQQVKRYMRALPVQEACLQCHGTADKLGPGVAARLSERYPHDKGTGYLLGQVRGAMTLRQNVQ</sequence>
<accession>A0A2S9KEJ4</accession>
<keyword evidence="5" id="KW-1185">Reference proteome</keyword>
<evidence type="ECO:0000313" key="6">
    <source>
        <dbReference type="Proteomes" id="UP000481947"/>
    </source>
</evidence>
<feature type="domain" description="Tll0287-like" evidence="2">
    <location>
        <begin position="57"/>
        <end position="199"/>
    </location>
</feature>
<dbReference type="EMBL" id="VYSB01000009">
    <property type="protein sequence ID" value="MYZ52413.1"/>
    <property type="molecule type" value="Genomic_DNA"/>
</dbReference>
<dbReference type="EMBL" id="PVLR01000023">
    <property type="protein sequence ID" value="PRD68870.1"/>
    <property type="molecule type" value="Genomic_DNA"/>
</dbReference>
<reference evidence="4 5" key="1">
    <citation type="submission" date="2018-03" db="EMBL/GenBank/DDBJ databases">
        <title>Comparative genomics illustrates the genes involved in a hyperalkaliphilic mechanisms of Serpentinomonas isolated from highly-alkaline calcium-rich serpentinized springs.</title>
        <authorList>
            <person name="Suzuki S."/>
            <person name="Ishii S."/>
            <person name="Walworth N."/>
            <person name="Bird L."/>
            <person name="Kuenen J.G."/>
            <person name="Nealson K.H."/>
        </authorList>
    </citation>
    <scope>NUCLEOTIDE SEQUENCE [LARGE SCALE GENOMIC DNA]</scope>
    <source>
        <strain evidence="4 5">83</strain>
    </source>
</reference>
<dbReference type="Proteomes" id="UP000238326">
    <property type="component" value="Unassembled WGS sequence"/>
</dbReference>
<evidence type="ECO:0000259" key="2">
    <source>
        <dbReference type="Pfam" id="PF11845"/>
    </source>
</evidence>
<dbReference type="Pfam" id="PF11845">
    <property type="entry name" value="Tll0287-like"/>
    <property type="match status" value="1"/>
</dbReference>
<feature type="signal peptide" evidence="1">
    <location>
        <begin position="1"/>
        <end position="23"/>
    </location>
</feature>
<dbReference type="Proteomes" id="UP000481947">
    <property type="component" value="Unassembled WGS sequence"/>
</dbReference>
<dbReference type="InterPro" id="IPR021796">
    <property type="entry name" value="Tll0287-like_dom"/>
</dbReference>
<dbReference type="OrthoDB" id="9797588at2"/>
<dbReference type="AlphaFoldDB" id="A0A2S9KEJ4"/>
<gene>
    <name evidence="4" type="ORF">C6P61_09065</name>
    <name evidence="3" type="ORF">F5985_09775</name>
</gene>
<evidence type="ECO:0000313" key="4">
    <source>
        <dbReference type="EMBL" id="PRD68870.1"/>
    </source>
</evidence>
<comment type="caution">
    <text evidence="4">The sequence shown here is derived from an EMBL/GenBank/DDBJ whole genome shotgun (WGS) entry which is preliminary data.</text>
</comment>
<name>A0A2S9KEJ4_9BURK</name>